<dbReference type="EMBL" id="CAJVCH010196977">
    <property type="protein sequence ID" value="CAG7730588.1"/>
    <property type="molecule type" value="Genomic_DNA"/>
</dbReference>
<gene>
    <name evidence="1" type="ORF">AFUS01_LOCUS19218</name>
</gene>
<protein>
    <submittedName>
        <fullName evidence="1">Uncharacterized protein</fullName>
    </submittedName>
</protein>
<dbReference type="AlphaFoldDB" id="A0A8J2K6J3"/>
<evidence type="ECO:0000313" key="2">
    <source>
        <dbReference type="Proteomes" id="UP000708208"/>
    </source>
</evidence>
<dbReference type="Proteomes" id="UP000708208">
    <property type="component" value="Unassembled WGS sequence"/>
</dbReference>
<evidence type="ECO:0000313" key="1">
    <source>
        <dbReference type="EMBL" id="CAG7730588.1"/>
    </source>
</evidence>
<proteinExistence type="predicted"/>
<feature type="non-terminal residue" evidence="1">
    <location>
        <position position="24"/>
    </location>
</feature>
<sequence>QLPALVEVNDFGCSLSTHVHLELP</sequence>
<keyword evidence="2" id="KW-1185">Reference proteome</keyword>
<reference evidence="1" key="1">
    <citation type="submission" date="2021-06" db="EMBL/GenBank/DDBJ databases">
        <authorList>
            <person name="Hodson N. C."/>
            <person name="Mongue J. A."/>
            <person name="Jaron S. K."/>
        </authorList>
    </citation>
    <scope>NUCLEOTIDE SEQUENCE</scope>
</reference>
<name>A0A8J2K6J3_9HEXA</name>
<feature type="non-terminal residue" evidence="1">
    <location>
        <position position="1"/>
    </location>
</feature>
<organism evidence="1 2">
    <name type="scientific">Allacma fusca</name>
    <dbReference type="NCBI Taxonomy" id="39272"/>
    <lineage>
        <taxon>Eukaryota</taxon>
        <taxon>Metazoa</taxon>
        <taxon>Ecdysozoa</taxon>
        <taxon>Arthropoda</taxon>
        <taxon>Hexapoda</taxon>
        <taxon>Collembola</taxon>
        <taxon>Symphypleona</taxon>
        <taxon>Sminthuridae</taxon>
        <taxon>Allacma</taxon>
    </lineage>
</organism>
<accession>A0A8J2K6J3</accession>
<comment type="caution">
    <text evidence="1">The sequence shown here is derived from an EMBL/GenBank/DDBJ whole genome shotgun (WGS) entry which is preliminary data.</text>
</comment>